<proteinExistence type="predicted"/>
<evidence type="ECO:0000313" key="1">
    <source>
        <dbReference type="EMBL" id="KZE74345.1"/>
    </source>
</evidence>
<dbReference type="AlphaFoldDB" id="A0A161S5E5"/>
<comment type="caution">
    <text evidence="1">The sequence shown here is derived from an EMBL/GenBank/DDBJ whole genome shotgun (WGS) entry which is preliminary data.</text>
</comment>
<reference evidence="2" key="1">
    <citation type="submission" date="2016-01" db="EMBL/GenBank/DDBJ databases">
        <title>Draft genome of Chromobacterium sp. F49.</title>
        <authorList>
            <person name="Hong K.W."/>
        </authorList>
    </citation>
    <scope>NUCLEOTIDE SEQUENCE [LARGE SCALE GENOMIC DNA]</scope>
    <source>
        <strain evidence="2">M63</strain>
    </source>
</reference>
<organism evidence="1 2">
    <name type="scientific">Paenibacillus elgii</name>
    <dbReference type="NCBI Taxonomy" id="189691"/>
    <lineage>
        <taxon>Bacteria</taxon>
        <taxon>Bacillati</taxon>
        <taxon>Bacillota</taxon>
        <taxon>Bacilli</taxon>
        <taxon>Bacillales</taxon>
        <taxon>Paenibacillaceae</taxon>
        <taxon>Paenibacillus</taxon>
    </lineage>
</organism>
<dbReference type="EMBL" id="LQRA01000080">
    <property type="protein sequence ID" value="KZE74345.1"/>
    <property type="molecule type" value="Genomic_DNA"/>
</dbReference>
<sequence>MLLSGGEGVQIYFRVKAVGKRRPVLELIEASLPDDVQCLGDAIRAIVTDQVQRFNARSIEQSIFPYLSPGQLEEQAEAGKVGFQAAYDDRKANAAAAVETALQAFEDGIYKVLIHDTVVEDLQAPLTIAPGSVFTFIRLTLLSGMMR</sequence>
<name>A0A161S5E5_9BACL</name>
<accession>A0A161S5E5</accession>
<dbReference type="Proteomes" id="UP000076563">
    <property type="component" value="Unassembled WGS sequence"/>
</dbReference>
<gene>
    <name evidence="1" type="ORF">AV654_29680</name>
</gene>
<evidence type="ECO:0000313" key="2">
    <source>
        <dbReference type="Proteomes" id="UP000076563"/>
    </source>
</evidence>
<protein>
    <submittedName>
        <fullName evidence="1">Uncharacterized protein</fullName>
    </submittedName>
</protein>
<dbReference type="eggNOG" id="ENOG5032VRJ">
    <property type="taxonomic scope" value="Bacteria"/>
</dbReference>
<keyword evidence="2" id="KW-1185">Reference proteome</keyword>
<dbReference type="OrthoDB" id="9808343at2"/>